<evidence type="ECO:0000313" key="1">
    <source>
        <dbReference type="EMBL" id="MDR6207943.1"/>
    </source>
</evidence>
<accession>A0ABD5CSE9</accession>
<reference evidence="1 2" key="1">
    <citation type="submission" date="2023-08" db="EMBL/GenBank/DDBJ databases">
        <title>Genome sequencing of plant associated microbes to promote plant fitness in Sorghum bicolor and Oryza sativa.</title>
        <authorList>
            <person name="Coleman-Derr D."/>
        </authorList>
    </citation>
    <scope>NUCLEOTIDE SEQUENCE [LARGE SCALE GENOMIC DNA]</scope>
    <source>
        <strain evidence="1 2">SLBN-33</strain>
    </source>
</reference>
<name>A0ABD5CSE9_9BURK</name>
<sequence length="65" mass="7019">MLTPHEIAALMVAASTPDRVDVGGAEFHALLTRNLVSVDSAAPSHRCLRVTASGHRLITRLDLMR</sequence>
<organism evidence="1 2">
    <name type="scientific">Paraburkholderia graminis</name>
    <dbReference type="NCBI Taxonomy" id="60548"/>
    <lineage>
        <taxon>Bacteria</taxon>
        <taxon>Pseudomonadati</taxon>
        <taxon>Pseudomonadota</taxon>
        <taxon>Betaproteobacteria</taxon>
        <taxon>Burkholderiales</taxon>
        <taxon>Burkholderiaceae</taxon>
        <taxon>Paraburkholderia</taxon>
    </lineage>
</organism>
<proteinExistence type="predicted"/>
<dbReference type="Proteomes" id="UP001245184">
    <property type="component" value="Unassembled WGS sequence"/>
</dbReference>
<gene>
    <name evidence="1" type="ORF">QF025_006663</name>
</gene>
<comment type="caution">
    <text evidence="1">The sequence shown here is derived from an EMBL/GenBank/DDBJ whole genome shotgun (WGS) entry which is preliminary data.</text>
</comment>
<dbReference type="EMBL" id="JAVIZN010000002">
    <property type="protein sequence ID" value="MDR6207943.1"/>
    <property type="molecule type" value="Genomic_DNA"/>
</dbReference>
<protein>
    <submittedName>
        <fullName evidence="1">Uncharacterized protein</fullName>
    </submittedName>
</protein>
<dbReference type="AlphaFoldDB" id="A0ABD5CSE9"/>
<evidence type="ECO:0000313" key="2">
    <source>
        <dbReference type="Proteomes" id="UP001245184"/>
    </source>
</evidence>